<evidence type="ECO:0000259" key="2">
    <source>
        <dbReference type="SMART" id="SM00717"/>
    </source>
</evidence>
<dbReference type="AlphaFoldDB" id="A0A8S1W8E8"/>
<dbReference type="Pfam" id="PF00249">
    <property type="entry name" value="Myb_DNA-binding"/>
    <property type="match status" value="1"/>
</dbReference>
<dbReference type="Proteomes" id="UP000683925">
    <property type="component" value="Unassembled WGS sequence"/>
</dbReference>
<dbReference type="OMA" id="IPACEQF"/>
<reference evidence="3" key="1">
    <citation type="submission" date="2021-01" db="EMBL/GenBank/DDBJ databases">
        <authorList>
            <consortium name="Genoscope - CEA"/>
            <person name="William W."/>
        </authorList>
    </citation>
    <scope>NUCLEOTIDE SEQUENCE</scope>
</reference>
<dbReference type="SMART" id="SM00717">
    <property type="entry name" value="SANT"/>
    <property type="match status" value="1"/>
</dbReference>
<comment type="caution">
    <text evidence="3">The sequence shown here is derived from an EMBL/GenBank/DDBJ whole genome shotgun (WGS) entry which is preliminary data.</text>
</comment>
<evidence type="ECO:0000256" key="1">
    <source>
        <dbReference type="SAM" id="MobiDB-lite"/>
    </source>
</evidence>
<dbReference type="OrthoDB" id="10343419at2759"/>
<dbReference type="InterPro" id="IPR001005">
    <property type="entry name" value="SANT/Myb"/>
</dbReference>
<organism evidence="3 4">
    <name type="scientific">Paramecium octaurelia</name>
    <dbReference type="NCBI Taxonomy" id="43137"/>
    <lineage>
        <taxon>Eukaryota</taxon>
        <taxon>Sar</taxon>
        <taxon>Alveolata</taxon>
        <taxon>Ciliophora</taxon>
        <taxon>Intramacronucleata</taxon>
        <taxon>Oligohymenophorea</taxon>
        <taxon>Peniculida</taxon>
        <taxon>Parameciidae</taxon>
        <taxon>Paramecium</taxon>
    </lineage>
</organism>
<dbReference type="CDD" id="cd00167">
    <property type="entry name" value="SANT"/>
    <property type="match status" value="1"/>
</dbReference>
<evidence type="ECO:0000313" key="3">
    <source>
        <dbReference type="EMBL" id="CAD8186528.1"/>
    </source>
</evidence>
<feature type="region of interest" description="Disordered" evidence="1">
    <location>
        <begin position="1"/>
        <end position="33"/>
    </location>
</feature>
<keyword evidence="4" id="KW-1185">Reference proteome</keyword>
<dbReference type="EMBL" id="CAJJDP010000087">
    <property type="protein sequence ID" value="CAD8186528.1"/>
    <property type="molecule type" value="Genomic_DNA"/>
</dbReference>
<sequence length="176" mass="20770">MSSISEETDLQIKTNDLEPSKTRSNRRNQKAGVQKVVQQINNKSRIVKKRLKRRRLYSKVKRSGLRKIIRIPACEQFTTSEDRLILSSVLKLGPKFKVISTYFPSKSLSTVKNRYYKFLRYRWIQIMGKDYDTLYKESQQQSCIQEEEIVETVQLFPEVKSILMNLFSNIKSLILQ</sequence>
<feature type="domain" description="Myb-like" evidence="2">
    <location>
        <begin position="73"/>
        <end position="121"/>
    </location>
</feature>
<proteinExistence type="predicted"/>
<evidence type="ECO:0000313" key="4">
    <source>
        <dbReference type="Proteomes" id="UP000683925"/>
    </source>
</evidence>
<gene>
    <name evidence="3" type="ORF">POCTA_138.1.T0880078</name>
</gene>
<accession>A0A8S1W8E8</accession>
<name>A0A8S1W8E8_PAROT</name>
<protein>
    <recommendedName>
        <fullName evidence="2">Myb-like domain-containing protein</fullName>
    </recommendedName>
</protein>